<evidence type="ECO:0000259" key="1">
    <source>
        <dbReference type="Pfam" id="PF04326"/>
    </source>
</evidence>
<dbReference type="InterPro" id="IPR038461">
    <property type="entry name" value="Schlafen_AlbA_2_dom_sf"/>
</dbReference>
<protein>
    <submittedName>
        <fullName evidence="2">ATP-binding protein</fullName>
    </submittedName>
</protein>
<dbReference type="PANTHER" id="PTHR30595">
    <property type="entry name" value="GLPR-RELATED TRANSCRIPTIONAL REPRESSOR"/>
    <property type="match status" value="1"/>
</dbReference>
<name>A0A932MKJ3_UNCTE</name>
<sequence>MILNKPVQDITFEDVDLFCGERPKESHFLDYKENFPRDLEKTIAAMANTFGGLILIGVAEDDEGCPVLPIAGIEFERGLEERVIQKVLSNIYPPFVPEVKACVREADQKTVVVIKIAQSQATPHAIAGRREIYLRTGNRNHPEDIATLERHEWLRDRRALSVQLKERILNASRERASKLYNEWLVTNPPRPGEQWHSFEDALLEFYAVPKFPYEIYGTPPRCEQLRRDFAVRDYSRTFDSFPFEAGSRRITQDSAIRILVCDNRKHYYFETGIYGNIFYRQGLLREEGGTQFIRAWEIIARLDQVLSYATAVYREFGFSGAIDLGLRITVRGGWPLREIDFGGAPPLSPFHNPLDPAISHFCEAPVAQLQAVEARGEIIADIFRAVAWGFDWNPPLNIVQRYFDRHRR</sequence>
<reference evidence="2" key="1">
    <citation type="submission" date="2020-07" db="EMBL/GenBank/DDBJ databases">
        <title>Huge and variable diversity of episymbiotic CPR bacteria and DPANN archaea in groundwater ecosystems.</title>
        <authorList>
            <person name="He C.Y."/>
            <person name="Keren R."/>
            <person name="Whittaker M."/>
            <person name="Farag I.F."/>
            <person name="Doudna J."/>
            <person name="Cate J.H.D."/>
            <person name="Banfield J.F."/>
        </authorList>
    </citation>
    <scope>NUCLEOTIDE SEQUENCE</scope>
    <source>
        <strain evidence="2">NC_groundwater_763_Ag_S-0.2um_68_21</strain>
    </source>
</reference>
<accession>A0A932MKJ3</accession>
<dbReference type="GO" id="GO:0005524">
    <property type="term" value="F:ATP binding"/>
    <property type="evidence" value="ECO:0007669"/>
    <property type="project" value="UniProtKB-KW"/>
</dbReference>
<dbReference type="Pfam" id="PF04326">
    <property type="entry name" value="SLFN_AlbA_2"/>
    <property type="match status" value="1"/>
</dbReference>
<gene>
    <name evidence="2" type="ORF">HYZ11_00895</name>
</gene>
<keyword evidence="2" id="KW-0547">Nucleotide-binding</keyword>
<dbReference type="Gene3D" id="3.30.950.30">
    <property type="entry name" value="Schlafen, AAA domain"/>
    <property type="match status" value="1"/>
</dbReference>
<feature type="domain" description="Schlafen AlbA-2" evidence="1">
    <location>
        <begin position="25"/>
        <end position="142"/>
    </location>
</feature>
<dbReference type="InterPro" id="IPR007421">
    <property type="entry name" value="Schlafen_AlbA_2_dom"/>
</dbReference>
<dbReference type="Proteomes" id="UP000782312">
    <property type="component" value="Unassembled WGS sequence"/>
</dbReference>
<keyword evidence="2" id="KW-0067">ATP-binding</keyword>
<dbReference type="PANTHER" id="PTHR30595:SF6">
    <property type="entry name" value="SCHLAFEN ALBA-2 DOMAIN-CONTAINING PROTEIN"/>
    <property type="match status" value="1"/>
</dbReference>
<comment type="caution">
    <text evidence="2">The sequence shown here is derived from an EMBL/GenBank/DDBJ whole genome shotgun (WGS) entry which is preliminary data.</text>
</comment>
<dbReference type="AlphaFoldDB" id="A0A932MKJ3"/>
<proteinExistence type="predicted"/>
<evidence type="ECO:0000313" key="3">
    <source>
        <dbReference type="Proteomes" id="UP000782312"/>
    </source>
</evidence>
<dbReference type="EMBL" id="JACPUR010000001">
    <property type="protein sequence ID" value="MBI3126144.1"/>
    <property type="molecule type" value="Genomic_DNA"/>
</dbReference>
<organism evidence="2 3">
    <name type="scientific">Tectimicrobiota bacterium</name>
    <dbReference type="NCBI Taxonomy" id="2528274"/>
    <lineage>
        <taxon>Bacteria</taxon>
        <taxon>Pseudomonadati</taxon>
        <taxon>Nitrospinota/Tectimicrobiota group</taxon>
        <taxon>Candidatus Tectimicrobiota</taxon>
    </lineage>
</organism>
<evidence type="ECO:0000313" key="2">
    <source>
        <dbReference type="EMBL" id="MBI3126144.1"/>
    </source>
</evidence>